<evidence type="ECO:0000256" key="2">
    <source>
        <dbReference type="SAM" id="MobiDB-lite"/>
    </source>
</evidence>
<dbReference type="Proteomes" id="UP000002729">
    <property type="component" value="Unassembled WGS sequence"/>
</dbReference>
<dbReference type="Gene3D" id="1.20.5.110">
    <property type="match status" value="1"/>
</dbReference>
<feature type="compositionally biased region" description="Basic and acidic residues" evidence="2">
    <location>
        <begin position="579"/>
        <end position="588"/>
    </location>
</feature>
<dbReference type="GeneID" id="20228768"/>
<dbReference type="OrthoDB" id="19261at2759"/>
<accession>F0YKX2</accession>
<evidence type="ECO:0000313" key="3">
    <source>
        <dbReference type="EMBL" id="EGB04200.1"/>
    </source>
</evidence>
<keyword evidence="1" id="KW-0175">Coiled coil</keyword>
<dbReference type="PROSITE" id="PS50096">
    <property type="entry name" value="IQ"/>
    <property type="match status" value="1"/>
</dbReference>
<evidence type="ECO:0008006" key="5">
    <source>
        <dbReference type="Google" id="ProtNLM"/>
    </source>
</evidence>
<evidence type="ECO:0000256" key="1">
    <source>
        <dbReference type="SAM" id="Coils"/>
    </source>
</evidence>
<dbReference type="RefSeq" id="XP_009041053.1">
    <property type="nucleotide sequence ID" value="XM_009042805.1"/>
</dbReference>
<evidence type="ECO:0000313" key="4">
    <source>
        <dbReference type="Proteomes" id="UP000002729"/>
    </source>
</evidence>
<protein>
    <recommendedName>
        <fullName evidence="5">t-SNARE coiled-coil homology domain-containing protein</fullName>
    </recommendedName>
</protein>
<gene>
    <name evidence="3" type="ORF">AURANDRAFT_72562</name>
</gene>
<sequence length="1222" mass="135628">MGSDVEYWSDSYAGAVDELAVRVSSIRELSGCDFRDIAAECDTKLSRAKSIKKSYCLEMRLLRDQKIKGLHNCKLKELDRRCAELELEIEFVRGGRARRELLTSSSVDHAGCDDNKSCLNDAAILQDQTQDALSRTINLVEASKEVGNSTINEHTILLLEHQQEQVKDISTDVMLIEDNLLRADKLIRNFTKRMMTDKLILCFAFVNMHLGRRPPDAAYPVGHRVGHAGAGHLFRAGQVLRCVQEDSPSITVREATIAGLETMLIKITEGARVIEMLPKTDLIGESLKDLCAANARLLQDLALVARDGEKELLERLQVAEEKEKFHRLRADQADAETVELLGAAHQIRTSKAKADLNVRSTGMACETMEHHIYGLKSLVVDHAASILIAAYKYSAISVEAAAFLLATYWVIDNKLAEEALGMLDRMKMSIPLLLRGKLDANLGDTRGKWKEPVLQAPIMKPKDATITVQSLARMYLVRQVLGRFDEEDMGTSKKVMTLGSKHSQKADKKEVWRQFKKKREHQQDRGRDRIRSLKEDVQMIRIESRGASVGPDLMDHLVHRYKPKGTPSYCNKRQAHWQDTTDRPDDQTALRPFARGRPPVNKIIASWHLRKLRQRTYGHRSVNTNEEPVLAATAISSGPGVVGERVEAQGATVRIFETGVISTNALILPFIIMGDEGSRIARSWGDQVGSFELILKSLVLDLNRLNSRVDGLESHHGSQLDTTKRQLGNLVANVQGFVSQEQALADQRQNRETLRQSLTADNLDRSCDARPALVKPRSSTDCGPDKVNKTVRMANWLDEALHGGAGQDTVNKKGILSRLLGLEHKVDAVCEIASAADTRSKGIEISCENFRHGLREAGEQAVSAVEDISFLRNKIDRVETLSRDELPRARRQAVAFISALRNTCFAAMRSRHVAALPGGKSLIQDCLLPIHRELEMAKDLQVPLENAGDRKQWRIVALQAARYLFSILHKDRLSQDQKVAAALEDKPSRISSLDDVPIDLVGEQAYRVEKDYDAEFVEASLRSLNNALTLDPEEESTQVGMLALQSWYSGADGPGGHWMHAQFSKLDAGIVAAQAALDYVPDALSVDKLDVRLRLVEDAESDQKHSEDTGGATYDAAAVKQTRDDIESFRTTLTETSHTIGSLQSELRTKAGQLDTSSALEALRRELIKLAANMVGRNQLSASLSSKLDRQDLGRIAALIANGELEGCSQTPSSKLPLLVLR</sequence>
<keyword evidence="4" id="KW-1185">Reference proteome</keyword>
<dbReference type="InParanoid" id="F0YKX2"/>
<proteinExistence type="predicted"/>
<feature type="coiled-coil region" evidence="1">
    <location>
        <begin position="68"/>
        <end position="95"/>
    </location>
</feature>
<dbReference type="SUPFAM" id="SSF58038">
    <property type="entry name" value="SNARE fusion complex"/>
    <property type="match status" value="1"/>
</dbReference>
<dbReference type="EMBL" id="GL833154">
    <property type="protein sequence ID" value="EGB04200.1"/>
    <property type="molecule type" value="Genomic_DNA"/>
</dbReference>
<name>F0YKX2_AURAN</name>
<reference evidence="3 4" key="1">
    <citation type="journal article" date="2011" name="Proc. Natl. Acad. Sci. U.S.A.">
        <title>Niche of harmful alga Aureococcus anophagefferens revealed through ecogenomics.</title>
        <authorList>
            <person name="Gobler C.J."/>
            <person name="Berry D.L."/>
            <person name="Dyhrman S.T."/>
            <person name="Wilhelm S.W."/>
            <person name="Salamov A."/>
            <person name="Lobanov A.V."/>
            <person name="Zhang Y."/>
            <person name="Collier J.L."/>
            <person name="Wurch L.L."/>
            <person name="Kustka A.B."/>
            <person name="Dill B.D."/>
            <person name="Shah M."/>
            <person name="VerBerkmoes N.C."/>
            <person name="Kuo A."/>
            <person name="Terry A."/>
            <person name="Pangilinan J."/>
            <person name="Lindquist E.A."/>
            <person name="Lucas S."/>
            <person name="Paulsen I.T."/>
            <person name="Hattenrath-Lehmann T.K."/>
            <person name="Talmage S.C."/>
            <person name="Walker E.A."/>
            <person name="Koch F."/>
            <person name="Burson A.M."/>
            <person name="Marcoval M.A."/>
            <person name="Tang Y.Z."/>
            <person name="Lecleir G.R."/>
            <person name="Coyne K.J."/>
            <person name="Berg G.M."/>
            <person name="Bertrand E.M."/>
            <person name="Saito M.A."/>
            <person name="Gladyshev V.N."/>
            <person name="Grigoriev I.V."/>
        </authorList>
    </citation>
    <scope>NUCLEOTIDE SEQUENCE [LARGE SCALE GENOMIC DNA]</scope>
    <source>
        <strain evidence="4">CCMP 1984</strain>
    </source>
</reference>
<dbReference type="AlphaFoldDB" id="F0YKX2"/>
<dbReference type="KEGG" id="aaf:AURANDRAFT_72562"/>
<organism evidence="4">
    <name type="scientific">Aureococcus anophagefferens</name>
    <name type="common">Harmful bloom alga</name>
    <dbReference type="NCBI Taxonomy" id="44056"/>
    <lineage>
        <taxon>Eukaryota</taxon>
        <taxon>Sar</taxon>
        <taxon>Stramenopiles</taxon>
        <taxon>Ochrophyta</taxon>
        <taxon>Pelagophyceae</taxon>
        <taxon>Pelagomonadales</taxon>
        <taxon>Pelagomonadaceae</taxon>
        <taxon>Aureococcus</taxon>
    </lineage>
</organism>
<feature type="region of interest" description="Disordered" evidence="2">
    <location>
        <begin position="574"/>
        <end position="594"/>
    </location>
</feature>